<sequence>MPEPISPAPMTASFLATGVPFSLFTYGCSHTALRRTLAPARTQEEGLEMRVTSQMTDITLDSTTEGNTRHIRARCSPDAHRSVRRRRRRTGRRAGLPSDPWST</sequence>
<proteinExistence type="predicted"/>
<keyword evidence="3" id="KW-1185">Reference proteome</keyword>
<dbReference type="Proteomes" id="UP001501102">
    <property type="component" value="Unassembled WGS sequence"/>
</dbReference>
<reference evidence="2 3" key="1">
    <citation type="journal article" date="2019" name="Int. J. Syst. Evol. Microbiol.">
        <title>The Global Catalogue of Microorganisms (GCM) 10K type strain sequencing project: providing services to taxonomists for standard genome sequencing and annotation.</title>
        <authorList>
            <consortium name="The Broad Institute Genomics Platform"/>
            <consortium name="The Broad Institute Genome Sequencing Center for Infectious Disease"/>
            <person name="Wu L."/>
            <person name="Ma J."/>
        </authorList>
    </citation>
    <scope>NUCLEOTIDE SEQUENCE [LARGE SCALE GENOMIC DNA]</scope>
    <source>
        <strain evidence="2 3">JCM 4087</strain>
    </source>
</reference>
<feature type="region of interest" description="Disordered" evidence="1">
    <location>
        <begin position="64"/>
        <end position="103"/>
    </location>
</feature>
<accession>A0ABN3WFI4</accession>
<gene>
    <name evidence="2" type="ORF">GCM10020221_06540</name>
</gene>
<name>A0ABN3WFI4_STRTU</name>
<protein>
    <submittedName>
        <fullName evidence="2">Uncharacterized protein</fullName>
    </submittedName>
</protein>
<feature type="compositionally biased region" description="Basic residues" evidence="1">
    <location>
        <begin position="82"/>
        <end position="92"/>
    </location>
</feature>
<evidence type="ECO:0000256" key="1">
    <source>
        <dbReference type="SAM" id="MobiDB-lite"/>
    </source>
</evidence>
<comment type="caution">
    <text evidence="2">The sequence shown here is derived from an EMBL/GenBank/DDBJ whole genome shotgun (WGS) entry which is preliminary data.</text>
</comment>
<organism evidence="2 3">
    <name type="scientific">Streptomyces thioluteus</name>
    <dbReference type="NCBI Taxonomy" id="66431"/>
    <lineage>
        <taxon>Bacteria</taxon>
        <taxon>Bacillati</taxon>
        <taxon>Actinomycetota</taxon>
        <taxon>Actinomycetes</taxon>
        <taxon>Kitasatosporales</taxon>
        <taxon>Streptomycetaceae</taxon>
        <taxon>Streptomyces</taxon>
    </lineage>
</organism>
<dbReference type="EMBL" id="BAAAXZ010000026">
    <property type="protein sequence ID" value="GAA2913522.1"/>
    <property type="molecule type" value="Genomic_DNA"/>
</dbReference>
<evidence type="ECO:0000313" key="2">
    <source>
        <dbReference type="EMBL" id="GAA2913522.1"/>
    </source>
</evidence>
<evidence type="ECO:0000313" key="3">
    <source>
        <dbReference type="Proteomes" id="UP001501102"/>
    </source>
</evidence>